<accession>A0A971CXQ7</accession>
<reference evidence="2" key="1">
    <citation type="journal article" date="2020" name="Biotechnol. Biofuels">
        <title>New insights from the biogas microbiome by comprehensive genome-resolved metagenomics of nearly 1600 species originating from multiple anaerobic digesters.</title>
        <authorList>
            <person name="Campanaro S."/>
            <person name="Treu L."/>
            <person name="Rodriguez-R L.M."/>
            <person name="Kovalovszki A."/>
            <person name="Ziels R.M."/>
            <person name="Maus I."/>
            <person name="Zhu X."/>
            <person name="Kougias P.G."/>
            <person name="Basile A."/>
            <person name="Luo G."/>
            <person name="Schluter A."/>
            <person name="Konstantinidis K.T."/>
            <person name="Angelidaki I."/>
        </authorList>
    </citation>
    <scope>NUCLEOTIDE SEQUENCE</scope>
    <source>
        <strain evidence="2">AS01afH2WH_6</strain>
    </source>
</reference>
<proteinExistence type="predicted"/>
<protein>
    <submittedName>
        <fullName evidence="2">DUF2075 domain-containing protein</fullName>
    </submittedName>
</protein>
<dbReference type="RefSeq" id="WP_273171960.1">
    <property type="nucleotide sequence ID" value="NZ_JAAXZR010000002.1"/>
</dbReference>
<evidence type="ECO:0000313" key="2">
    <source>
        <dbReference type="EMBL" id="NLT78717.1"/>
    </source>
</evidence>
<dbReference type="AlphaFoldDB" id="A0A971CXQ7"/>
<dbReference type="Proteomes" id="UP000767327">
    <property type="component" value="Unassembled WGS sequence"/>
</dbReference>
<comment type="caution">
    <text evidence="2">The sequence shown here is derived from an EMBL/GenBank/DDBJ whole genome shotgun (WGS) entry which is preliminary data.</text>
</comment>
<name>A0A971CXQ7_9BIFI</name>
<dbReference type="EMBL" id="JAAXZR010000002">
    <property type="protein sequence ID" value="NLT78717.1"/>
    <property type="molecule type" value="Genomic_DNA"/>
</dbReference>
<organism evidence="2 3">
    <name type="scientific">Bifidobacterium crudilactis</name>
    <dbReference type="NCBI Taxonomy" id="327277"/>
    <lineage>
        <taxon>Bacteria</taxon>
        <taxon>Bacillati</taxon>
        <taxon>Actinomycetota</taxon>
        <taxon>Actinomycetes</taxon>
        <taxon>Bifidobacteriales</taxon>
        <taxon>Bifidobacteriaceae</taxon>
        <taxon>Bifidobacterium</taxon>
    </lineage>
</organism>
<dbReference type="InterPro" id="IPR027417">
    <property type="entry name" value="P-loop_NTPase"/>
</dbReference>
<dbReference type="SUPFAM" id="SSF52540">
    <property type="entry name" value="P-loop containing nucleoside triphosphate hydrolases"/>
    <property type="match status" value="1"/>
</dbReference>
<sequence>MHSLDSTQQAVFDDIVGLCERTLSVQAHRPVVALVHGVAGTGKSALLASLFQMLSERSRRRALGDPLADSTIRMMVNHAEMWRRYRDFAGDMTVLRKSQVLRPTSYINAADKQGAGADVALVDEAHLLLTQPNPYTHFMADNQLAEIVRLSRITVLAYDGTQVLRMRSMWDDTVLKRALGDAEIVNFSLGNQHRIGASDAVRDWIGRLLKGESRVTPPPCGDEHFDMKVFSDAGAMRDAVVEHAEHGTSRMLSTYDYPYRLDGKDYFIEEPGLRIRWDRYEPQAALSWPDRPETLDEVGSVYTIQGLDLDWAGVVLGPSNVLGEDGKLHVRPDLYQDQAAFVGVSHLKQQGYSPQDIESMRQRLLRNALMTLLTRARKGLFLYAHDTGLREALLGA</sequence>
<gene>
    <name evidence="2" type="ORF">GXW98_00280</name>
</gene>
<evidence type="ECO:0000313" key="3">
    <source>
        <dbReference type="Proteomes" id="UP000767327"/>
    </source>
</evidence>
<evidence type="ECO:0000259" key="1">
    <source>
        <dbReference type="Pfam" id="PF09848"/>
    </source>
</evidence>
<feature type="domain" description="Schlafen group 3-like DNA/RNA helicase" evidence="1">
    <location>
        <begin position="31"/>
        <end position="386"/>
    </location>
</feature>
<dbReference type="InterPro" id="IPR018647">
    <property type="entry name" value="SLFN_3-like_DNA/RNA_helicase"/>
</dbReference>
<reference evidence="2" key="2">
    <citation type="submission" date="2020-01" db="EMBL/GenBank/DDBJ databases">
        <authorList>
            <person name="Campanaro S."/>
        </authorList>
    </citation>
    <scope>NUCLEOTIDE SEQUENCE</scope>
    <source>
        <strain evidence="2">AS01afH2WH_6</strain>
    </source>
</reference>
<dbReference type="Pfam" id="PF09848">
    <property type="entry name" value="SLFN-g3_helicase"/>
    <property type="match status" value="1"/>
</dbReference>